<dbReference type="InterPro" id="IPR027417">
    <property type="entry name" value="P-loop_NTPase"/>
</dbReference>
<dbReference type="RefSeq" id="WP_187577057.1">
    <property type="nucleotide sequence ID" value="NZ_CP060713.1"/>
</dbReference>
<evidence type="ECO:0000313" key="2">
    <source>
        <dbReference type="Proteomes" id="UP000515947"/>
    </source>
</evidence>
<dbReference type="AlphaFoldDB" id="A0A7G9R6J1"/>
<keyword evidence="2" id="KW-1185">Reference proteome</keyword>
<dbReference type="EMBL" id="CP060713">
    <property type="protein sequence ID" value="QNN51216.1"/>
    <property type="molecule type" value="Genomic_DNA"/>
</dbReference>
<dbReference type="Proteomes" id="UP000515947">
    <property type="component" value="Chromosome"/>
</dbReference>
<accession>A0A7G9R6J1</accession>
<protein>
    <recommendedName>
        <fullName evidence="3">Sulfotransferase domain-containing protein</fullName>
    </recommendedName>
</protein>
<dbReference type="Gene3D" id="3.40.50.300">
    <property type="entry name" value="P-loop containing nucleotide triphosphate hydrolases"/>
    <property type="match status" value="1"/>
</dbReference>
<dbReference type="SUPFAM" id="SSF52540">
    <property type="entry name" value="P-loop containing nucleoside triphosphate hydrolases"/>
    <property type="match status" value="1"/>
</dbReference>
<proteinExistence type="predicted"/>
<reference evidence="1 2" key="1">
    <citation type="submission" date="2020-08" db="EMBL/GenBank/DDBJ databases">
        <title>Genome sequence of Nocardioides mesophilus KACC 16243T.</title>
        <authorList>
            <person name="Hyun D.-W."/>
            <person name="Bae J.-W."/>
        </authorList>
    </citation>
    <scope>NUCLEOTIDE SEQUENCE [LARGE SCALE GENOMIC DNA]</scope>
    <source>
        <strain evidence="1 2">KACC 16243</strain>
    </source>
</reference>
<evidence type="ECO:0000313" key="1">
    <source>
        <dbReference type="EMBL" id="QNN51216.1"/>
    </source>
</evidence>
<dbReference type="KEGG" id="nmes:H9L09_11215"/>
<sequence>MRGYYGAQLERGFSLFDREQWHVLEFKAFLADHEGAMNRLTDFLELDRFGEVPELPHGMQNKPLVPGTAPTGADIEGLLKLYREDFERFKELSGLDVSHWPTQQLVAGTLDPDALAARFAAKVVPAQA</sequence>
<name>A0A7G9R6J1_9ACTN</name>
<organism evidence="1 2">
    <name type="scientific">Nocardioides mesophilus</name>
    <dbReference type="NCBI Taxonomy" id="433659"/>
    <lineage>
        <taxon>Bacteria</taxon>
        <taxon>Bacillati</taxon>
        <taxon>Actinomycetota</taxon>
        <taxon>Actinomycetes</taxon>
        <taxon>Propionibacteriales</taxon>
        <taxon>Nocardioidaceae</taxon>
        <taxon>Nocardioides</taxon>
    </lineage>
</organism>
<gene>
    <name evidence="1" type="ORF">H9L09_11215</name>
</gene>
<evidence type="ECO:0008006" key="3">
    <source>
        <dbReference type="Google" id="ProtNLM"/>
    </source>
</evidence>